<dbReference type="InterPro" id="IPR003599">
    <property type="entry name" value="Ig_sub"/>
</dbReference>
<evidence type="ECO:0000256" key="6">
    <source>
        <dbReference type="ARBA" id="ARBA00023136"/>
    </source>
</evidence>
<evidence type="ECO:0000256" key="9">
    <source>
        <dbReference type="ARBA" id="ARBA00023180"/>
    </source>
</evidence>
<protein>
    <recommendedName>
        <fullName evidence="11">Ig-like domain-containing protein</fullName>
    </recommendedName>
</protein>
<keyword evidence="6" id="KW-0472">Membrane</keyword>
<organism evidence="12 13">
    <name type="scientific">Oryzias latipes</name>
    <name type="common">Japanese rice fish</name>
    <name type="synonym">Japanese killifish</name>
    <dbReference type="NCBI Taxonomy" id="8090"/>
    <lineage>
        <taxon>Eukaryota</taxon>
        <taxon>Metazoa</taxon>
        <taxon>Chordata</taxon>
        <taxon>Craniata</taxon>
        <taxon>Vertebrata</taxon>
        <taxon>Euteleostomi</taxon>
        <taxon>Actinopterygii</taxon>
        <taxon>Neopterygii</taxon>
        <taxon>Teleostei</taxon>
        <taxon>Neoteleostei</taxon>
        <taxon>Acanthomorphata</taxon>
        <taxon>Ovalentaria</taxon>
        <taxon>Atherinomorphae</taxon>
        <taxon>Beloniformes</taxon>
        <taxon>Adrianichthyidae</taxon>
        <taxon>Oryziinae</taxon>
        <taxon>Oryzias</taxon>
    </lineage>
</organism>
<evidence type="ECO:0000256" key="5">
    <source>
        <dbReference type="ARBA" id="ARBA00022989"/>
    </source>
</evidence>
<evidence type="ECO:0000256" key="10">
    <source>
        <dbReference type="ARBA" id="ARBA00023319"/>
    </source>
</evidence>
<dbReference type="Gene3D" id="2.60.40.10">
    <property type="entry name" value="Immunoglobulins"/>
    <property type="match status" value="1"/>
</dbReference>
<sequence>NCVFSLKITCCITIPKMVDIRAVSGQDVTLPCRAPNNDSIIAIEWFKPGEEETYLLLYRGGRILTDGQHPSYQSRVAFQKEKVKDGDASLSLRTVMEEDSGTYTCLVAQRNQKATSGSSNGRIPQTYIRLTVDSAPSCELLQFTCSTSAFHSLTSHLCCFQLRRAEEAGLWGWSPSHAQFVNYLRSFRKTKQLSFKTMSCPDPSHVSKVTKTSTTFRLLIFLPPPPTHTHTLQATTTSTAIKI</sequence>
<comment type="subcellular location">
    <subcellularLocation>
        <location evidence="1">Cell membrane</location>
        <topology evidence="1">Single-pass type I membrane protein</topology>
    </subcellularLocation>
</comment>
<dbReference type="SMART" id="SM00408">
    <property type="entry name" value="IGc2"/>
    <property type="match status" value="1"/>
</dbReference>
<evidence type="ECO:0000256" key="2">
    <source>
        <dbReference type="ARBA" id="ARBA00022475"/>
    </source>
</evidence>
<reference key="1">
    <citation type="journal article" date="2007" name="Nature">
        <title>The medaka draft genome and insights into vertebrate genome evolution.</title>
        <authorList>
            <person name="Kasahara M."/>
            <person name="Naruse K."/>
            <person name="Sasaki S."/>
            <person name="Nakatani Y."/>
            <person name="Qu W."/>
            <person name="Ahsan B."/>
            <person name="Yamada T."/>
            <person name="Nagayasu Y."/>
            <person name="Doi K."/>
            <person name="Kasai Y."/>
            <person name="Jindo T."/>
            <person name="Kobayashi D."/>
            <person name="Shimada A."/>
            <person name="Toyoda A."/>
            <person name="Kuroki Y."/>
            <person name="Fujiyama A."/>
            <person name="Sasaki T."/>
            <person name="Shimizu A."/>
            <person name="Asakawa S."/>
            <person name="Shimizu N."/>
            <person name="Hashimoto S."/>
            <person name="Yang J."/>
            <person name="Lee Y."/>
            <person name="Matsushima K."/>
            <person name="Sugano S."/>
            <person name="Sakaizumi M."/>
            <person name="Narita T."/>
            <person name="Ohishi K."/>
            <person name="Haga S."/>
            <person name="Ohta F."/>
            <person name="Nomoto H."/>
            <person name="Nogata K."/>
            <person name="Morishita T."/>
            <person name="Endo T."/>
            <person name="Shin-I T."/>
            <person name="Takeda H."/>
            <person name="Morishita S."/>
            <person name="Kohara Y."/>
        </authorList>
    </citation>
    <scope>NUCLEOTIDE SEQUENCE [LARGE SCALE GENOMIC DNA]</scope>
    <source>
        <strain>Hd-rR</strain>
    </source>
</reference>
<keyword evidence="9" id="KW-0325">Glycoprotein</keyword>
<keyword evidence="8" id="KW-0675">Receptor</keyword>
<dbReference type="InterPro" id="IPR007110">
    <property type="entry name" value="Ig-like_dom"/>
</dbReference>
<dbReference type="InterPro" id="IPR003598">
    <property type="entry name" value="Ig_sub2"/>
</dbReference>
<dbReference type="PROSITE" id="PS50835">
    <property type="entry name" value="IG_LIKE"/>
    <property type="match status" value="1"/>
</dbReference>
<keyword evidence="7" id="KW-1015">Disulfide bond</keyword>
<evidence type="ECO:0000259" key="11">
    <source>
        <dbReference type="PROSITE" id="PS50835"/>
    </source>
</evidence>
<dbReference type="InterPro" id="IPR013106">
    <property type="entry name" value="Ig_V-set"/>
</dbReference>
<evidence type="ECO:0000256" key="3">
    <source>
        <dbReference type="ARBA" id="ARBA00022692"/>
    </source>
</evidence>
<keyword evidence="5" id="KW-1133">Transmembrane helix</keyword>
<keyword evidence="3" id="KW-0812">Transmembrane</keyword>
<evidence type="ECO:0000256" key="4">
    <source>
        <dbReference type="ARBA" id="ARBA00022729"/>
    </source>
</evidence>
<dbReference type="SUPFAM" id="SSF48726">
    <property type="entry name" value="Immunoglobulin"/>
    <property type="match status" value="1"/>
</dbReference>
<evidence type="ECO:0000313" key="12">
    <source>
        <dbReference type="Ensembl" id="ENSORLP00015035254.1"/>
    </source>
</evidence>
<dbReference type="PANTHER" id="PTHR25466">
    <property type="entry name" value="T-LYMPHOCYTE ACTIVATION ANTIGEN"/>
    <property type="match status" value="1"/>
</dbReference>
<dbReference type="InterPro" id="IPR036179">
    <property type="entry name" value="Ig-like_dom_sf"/>
</dbReference>
<reference evidence="12" key="4">
    <citation type="submission" date="2025-09" db="UniProtKB">
        <authorList>
            <consortium name="Ensembl"/>
        </authorList>
    </citation>
    <scope>IDENTIFICATION</scope>
    <source>
        <strain evidence="12">HSOK</strain>
    </source>
</reference>
<evidence type="ECO:0000313" key="13">
    <source>
        <dbReference type="Proteomes" id="UP000265200"/>
    </source>
</evidence>
<dbReference type="SMART" id="SM00406">
    <property type="entry name" value="IGv"/>
    <property type="match status" value="1"/>
</dbReference>
<reference evidence="12" key="3">
    <citation type="submission" date="2025-08" db="UniProtKB">
        <authorList>
            <consortium name="Ensembl"/>
        </authorList>
    </citation>
    <scope>IDENTIFICATION</scope>
    <source>
        <strain evidence="12">HSOK</strain>
    </source>
</reference>
<dbReference type="SMART" id="SM00409">
    <property type="entry name" value="IG"/>
    <property type="match status" value="1"/>
</dbReference>
<keyword evidence="4" id="KW-0732">Signal</keyword>
<keyword evidence="2" id="KW-1003">Cell membrane</keyword>
<keyword evidence="10" id="KW-0393">Immunoglobulin domain</keyword>
<name>A0A3P9JSZ2_ORYLA</name>
<accession>A0A3P9JSZ2</accession>
<dbReference type="AlphaFoldDB" id="A0A3P9JSZ2"/>
<dbReference type="InterPro" id="IPR051713">
    <property type="entry name" value="T-cell_Activation_Regulation"/>
</dbReference>
<evidence type="ECO:0000256" key="7">
    <source>
        <dbReference type="ARBA" id="ARBA00023157"/>
    </source>
</evidence>
<reference evidence="12 13" key="2">
    <citation type="submission" date="2017-04" db="EMBL/GenBank/DDBJ databases">
        <title>CpG methylation of centromeres and impact of large insertions on vertebrate speciation.</title>
        <authorList>
            <person name="Ichikawa K."/>
            <person name="Yoshimura J."/>
            <person name="Morishita S."/>
        </authorList>
    </citation>
    <scope>NUCLEOTIDE SEQUENCE</scope>
    <source>
        <strain evidence="12 13">HSOK</strain>
    </source>
</reference>
<dbReference type="Ensembl" id="ENSORLT00015029815.1">
    <property type="protein sequence ID" value="ENSORLP00015035254.1"/>
    <property type="gene ID" value="ENSORLG00015021742.1"/>
</dbReference>
<dbReference type="GO" id="GO:0005886">
    <property type="term" value="C:plasma membrane"/>
    <property type="evidence" value="ECO:0007669"/>
    <property type="project" value="UniProtKB-SubCell"/>
</dbReference>
<dbReference type="InterPro" id="IPR013783">
    <property type="entry name" value="Ig-like_fold"/>
</dbReference>
<evidence type="ECO:0000256" key="8">
    <source>
        <dbReference type="ARBA" id="ARBA00023170"/>
    </source>
</evidence>
<evidence type="ECO:0000256" key="1">
    <source>
        <dbReference type="ARBA" id="ARBA00004251"/>
    </source>
</evidence>
<dbReference type="Pfam" id="PF07686">
    <property type="entry name" value="V-set"/>
    <property type="match status" value="1"/>
</dbReference>
<feature type="domain" description="Ig-like" evidence="11">
    <location>
        <begin position="15"/>
        <end position="116"/>
    </location>
</feature>
<dbReference type="PANTHER" id="PTHR25466:SF9">
    <property type="entry name" value="FIBRONECTIN TYPE-III DOMAIN-CONTAINING PROTEIN"/>
    <property type="match status" value="1"/>
</dbReference>
<proteinExistence type="predicted"/>
<dbReference type="Proteomes" id="UP000265200">
    <property type="component" value="Chromosome 18"/>
</dbReference>